<evidence type="ECO:0008006" key="3">
    <source>
        <dbReference type="Google" id="ProtNLM"/>
    </source>
</evidence>
<dbReference type="Proteomes" id="UP001328733">
    <property type="component" value="Unassembled WGS sequence"/>
</dbReference>
<proteinExistence type="predicted"/>
<protein>
    <recommendedName>
        <fullName evidence="3">Transcriptional regulator</fullName>
    </recommendedName>
</protein>
<dbReference type="RefSeq" id="WP_332865472.1">
    <property type="nucleotide sequence ID" value="NZ_JBAFSM010000022.1"/>
</dbReference>
<accession>A0AAW9QSH3</accession>
<evidence type="ECO:0000313" key="1">
    <source>
        <dbReference type="EMBL" id="MEG3437989.1"/>
    </source>
</evidence>
<reference evidence="1 2" key="1">
    <citation type="submission" date="2024-01" db="EMBL/GenBank/DDBJ databases">
        <title>Genomic insights into the taxonomy and metabolism of the cyanobacterium Pannus brasiliensis CCIBt3594.</title>
        <authorList>
            <person name="Machado M."/>
            <person name="Botero N.B."/>
            <person name="Andreote A.P.D."/>
            <person name="Feitosa A.M.T."/>
            <person name="Popin R."/>
            <person name="Sivonen K."/>
            <person name="Fiore M.F."/>
        </authorList>
    </citation>
    <scope>NUCLEOTIDE SEQUENCE [LARGE SCALE GENOMIC DNA]</scope>
    <source>
        <strain evidence="1 2">CCIBt3594</strain>
    </source>
</reference>
<comment type="caution">
    <text evidence="1">The sequence shown here is derived from an EMBL/GenBank/DDBJ whole genome shotgun (WGS) entry which is preliminary data.</text>
</comment>
<gene>
    <name evidence="1" type="ORF">V0288_12745</name>
</gene>
<organism evidence="1 2">
    <name type="scientific">Pannus brasiliensis CCIBt3594</name>
    <dbReference type="NCBI Taxonomy" id="1427578"/>
    <lineage>
        <taxon>Bacteria</taxon>
        <taxon>Bacillati</taxon>
        <taxon>Cyanobacteriota</taxon>
        <taxon>Cyanophyceae</taxon>
        <taxon>Oscillatoriophycideae</taxon>
        <taxon>Chroococcales</taxon>
        <taxon>Microcystaceae</taxon>
        <taxon>Pannus</taxon>
    </lineage>
</organism>
<evidence type="ECO:0000313" key="2">
    <source>
        <dbReference type="Proteomes" id="UP001328733"/>
    </source>
</evidence>
<sequence>METVKAPRTIDYHEWLIESLQDPEERAGYLEVVLEEGGDEPRLLPEVLSNVVEAYRVGNEFSESARQRYDRLLALLAESGGAEIYALVEFLEAIDLQVRIAVKPSENQDP</sequence>
<keyword evidence="2" id="KW-1185">Reference proteome</keyword>
<dbReference type="AlphaFoldDB" id="A0AAW9QSH3"/>
<dbReference type="EMBL" id="JBAFSM010000022">
    <property type="protein sequence ID" value="MEG3437989.1"/>
    <property type="molecule type" value="Genomic_DNA"/>
</dbReference>
<name>A0AAW9QSH3_9CHRO</name>